<proteinExistence type="predicted"/>
<name>A0A0N5CYQ0_THECL</name>
<dbReference type="EMBL" id="UYYF01004347">
    <property type="protein sequence ID" value="VDN02833.1"/>
    <property type="molecule type" value="Genomic_DNA"/>
</dbReference>
<dbReference type="WBParaSite" id="TCLT_0000558301-mRNA-1">
    <property type="protein sequence ID" value="TCLT_0000558301-mRNA-1"/>
    <property type="gene ID" value="TCLT_0000558301"/>
</dbReference>
<reference evidence="2 3" key="2">
    <citation type="submission" date="2018-11" db="EMBL/GenBank/DDBJ databases">
        <authorList>
            <consortium name="Pathogen Informatics"/>
        </authorList>
    </citation>
    <scope>NUCLEOTIDE SEQUENCE [LARGE SCALE GENOMIC DNA]</scope>
</reference>
<reference evidence="4" key="1">
    <citation type="submission" date="2017-02" db="UniProtKB">
        <authorList>
            <consortium name="WormBaseParasite"/>
        </authorList>
    </citation>
    <scope>IDENTIFICATION</scope>
</reference>
<feature type="compositionally biased region" description="Low complexity" evidence="1">
    <location>
        <begin position="1"/>
        <end position="13"/>
    </location>
</feature>
<dbReference type="Proteomes" id="UP000276776">
    <property type="component" value="Unassembled WGS sequence"/>
</dbReference>
<gene>
    <name evidence="2" type="ORF">TCLT_LOCUS5572</name>
</gene>
<feature type="region of interest" description="Disordered" evidence="1">
    <location>
        <begin position="1"/>
        <end position="38"/>
    </location>
</feature>
<evidence type="ECO:0000313" key="3">
    <source>
        <dbReference type="Proteomes" id="UP000276776"/>
    </source>
</evidence>
<evidence type="ECO:0000313" key="4">
    <source>
        <dbReference type="WBParaSite" id="TCLT_0000558301-mRNA-1"/>
    </source>
</evidence>
<evidence type="ECO:0000256" key="1">
    <source>
        <dbReference type="SAM" id="MobiDB-lite"/>
    </source>
</evidence>
<evidence type="ECO:0000313" key="2">
    <source>
        <dbReference type="EMBL" id="VDN02833.1"/>
    </source>
</evidence>
<dbReference type="AlphaFoldDB" id="A0A0N5CYQ0"/>
<organism evidence="4">
    <name type="scientific">Thelazia callipaeda</name>
    <name type="common">Oriental eyeworm</name>
    <name type="synonym">Parasitic nematode</name>
    <dbReference type="NCBI Taxonomy" id="103827"/>
    <lineage>
        <taxon>Eukaryota</taxon>
        <taxon>Metazoa</taxon>
        <taxon>Ecdysozoa</taxon>
        <taxon>Nematoda</taxon>
        <taxon>Chromadorea</taxon>
        <taxon>Rhabditida</taxon>
        <taxon>Spirurina</taxon>
        <taxon>Spiruromorpha</taxon>
        <taxon>Thelazioidea</taxon>
        <taxon>Thelaziidae</taxon>
        <taxon>Thelazia</taxon>
    </lineage>
</organism>
<sequence length="172" mass="18313">MSYLSPLSSCSSPGWNDPPTVIDHSKKTSSSGSGALINKHRRPVHPSIQVLLCAPCDTKLFLASSNQVVLSNSLQPVFSPQTPLSTFNPTLVSFAPSGQGTPNAVINSQPMASVPVPNHTCVDSFIPYSPSVSAETKKVALDESLYPQQQKHRSVFDAFTITGNKGAIFTIS</sequence>
<dbReference type="OMA" id="YLMRRIC"/>
<keyword evidence="3" id="KW-1185">Reference proteome</keyword>
<accession>A0A0N5CYQ0</accession>
<dbReference type="OrthoDB" id="5791256at2759"/>
<protein>
    <submittedName>
        <fullName evidence="4">Nuclear receptor domain-containing protein</fullName>
    </submittedName>
</protein>